<dbReference type="PANTHER" id="PTHR13847">
    <property type="entry name" value="SARCOSINE DEHYDROGENASE-RELATED"/>
    <property type="match status" value="1"/>
</dbReference>
<dbReference type="Pfam" id="PF01266">
    <property type="entry name" value="DAO"/>
    <property type="match status" value="1"/>
</dbReference>
<keyword evidence="1 3" id="KW-0560">Oxidoreductase</keyword>
<sequence length="443" mass="47172">MRRIYEDHGYGEGPVAGCYWDTTVARPARTPPISGEATAEVAVIGAGYTGLSAALHLARTGVDVAVMEAEGVGWGASGRNGGFVCLGGAKASDAALTRRFGTEAMAGWHAAQKASVALVADLLEQHGIAADIHSEQGETMVAHRPRDFAEFRDEAAALAHAYGVRVDVIGPSELSGEGLAGPGFHGALRLPIGFAFNPLKYVLGLAAAARDAGARIFESSSVTAIRREGARYVLEGAQGQLIAGKLILATNGYSSDDLPDWMAGRYLPAQSAVLVTRELSEGEIAAQGWTSDGMAYDTRNLLHYFRLMPNRCFLFGMRGGTRAGPSAQRDMQRRIRTDFEAMFPAWAEVETPHFWSGFVCLARGLRPYVGPLGDWPDAWAGFAWHGNGVALGTYAGRLLAGLATGQAGVPALMAAPPERFPFGRFRRLLLPAAYAWYGLSDRG</sequence>
<dbReference type="Gene3D" id="3.50.50.60">
    <property type="entry name" value="FAD/NAD(P)-binding domain"/>
    <property type="match status" value="1"/>
</dbReference>
<name>A0A2R8B7N7_9RHOB</name>
<evidence type="ECO:0000313" key="4">
    <source>
        <dbReference type="Proteomes" id="UP000244924"/>
    </source>
</evidence>
<keyword evidence="4" id="KW-1185">Reference proteome</keyword>
<feature type="domain" description="FAD dependent oxidoreductase" evidence="2">
    <location>
        <begin position="41"/>
        <end position="401"/>
    </location>
</feature>
<dbReference type="RefSeq" id="WP_108852875.1">
    <property type="nucleotide sequence ID" value="NZ_OMOQ01000001.1"/>
</dbReference>
<evidence type="ECO:0000259" key="2">
    <source>
        <dbReference type="Pfam" id="PF01266"/>
    </source>
</evidence>
<organism evidence="3 4">
    <name type="scientific">Albidovulum aquaemixtae</name>
    <dbReference type="NCBI Taxonomy" id="1542388"/>
    <lineage>
        <taxon>Bacteria</taxon>
        <taxon>Pseudomonadati</taxon>
        <taxon>Pseudomonadota</taxon>
        <taxon>Alphaproteobacteria</taxon>
        <taxon>Rhodobacterales</taxon>
        <taxon>Paracoccaceae</taxon>
        <taxon>Albidovulum</taxon>
    </lineage>
</organism>
<accession>A0A2R8B7N7</accession>
<dbReference type="EC" id="1.4.3.-" evidence="3"/>
<dbReference type="PANTHER" id="PTHR13847:SF281">
    <property type="entry name" value="FAD DEPENDENT OXIDOREDUCTASE DOMAIN-CONTAINING PROTEIN"/>
    <property type="match status" value="1"/>
</dbReference>
<dbReference type="InterPro" id="IPR006076">
    <property type="entry name" value="FAD-dep_OxRdtase"/>
</dbReference>
<proteinExistence type="predicted"/>
<dbReference type="GO" id="GO:0016491">
    <property type="term" value="F:oxidoreductase activity"/>
    <property type="evidence" value="ECO:0007669"/>
    <property type="project" value="UniProtKB-KW"/>
</dbReference>
<reference evidence="3 4" key="1">
    <citation type="submission" date="2018-03" db="EMBL/GenBank/DDBJ databases">
        <authorList>
            <person name="Keele B.F."/>
        </authorList>
    </citation>
    <scope>NUCLEOTIDE SEQUENCE [LARGE SCALE GENOMIC DNA]</scope>
    <source>
        <strain evidence="3 4">CECT 8626</strain>
    </source>
</reference>
<dbReference type="GO" id="GO:0005737">
    <property type="term" value="C:cytoplasm"/>
    <property type="evidence" value="ECO:0007669"/>
    <property type="project" value="TreeGrafter"/>
</dbReference>
<dbReference type="OrthoDB" id="9806601at2"/>
<dbReference type="InterPro" id="IPR036188">
    <property type="entry name" value="FAD/NAD-bd_sf"/>
</dbReference>
<protein>
    <submittedName>
        <fullName evidence="3">Gamma-glutamylputrescine oxidoreductase</fullName>
        <ecNumber evidence="3">1.4.3.-</ecNumber>
    </submittedName>
</protein>
<dbReference type="SUPFAM" id="SSF51905">
    <property type="entry name" value="FAD/NAD(P)-binding domain"/>
    <property type="match status" value="1"/>
</dbReference>
<evidence type="ECO:0000256" key="1">
    <source>
        <dbReference type="ARBA" id="ARBA00023002"/>
    </source>
</evidence>
<evidence type="ECO:0000313" key="3">
    <source>
        <dbReference type="EMBL" id="SPH18562.1"/>
    </source>
</evidence>
<dbReference type="Gene3D" id="3.30.9.10">
    <property type="entry name" value="D-Amino Acid Oxidase, subunit A, domain 2"/>
    <property type="match status" value="1"/>
</dbReference>
<dbReference type="AlphaFoldDB" id="A0A2R8B7N7"/>
<dbReference type="EMBL" id="OMOQ01000001">
    <property type="protein sequence ID" value="SPH18562.1"/>
    <property type="molecule type" value="Genomic_DNA"/>
</dbReference>
<gene>
    <name evidence="3" type="primary">puuB_2</name>
    <name evidence="3" type="ORF">DEA8626_02102</name>
</gene>
<dbReference type="Proteomes" id="UP000244924">
    <property type="component" value="Unassembled WGS sequence"/>
</dbReference>